<keyword evidence="1" id="KW-1185">Reference proteome</keyword>
<dbReference type="Proteomes" id="UP000887565">
    <property type="component" value="Unplaced"/>
</dbReference>
<accession>A0A915JVV7</accession>
<organism evidence="1 2">
    <name type="scientific">Romanomermis culicivorax</name>
    <name type="common">Nematode worm</name>
    <dbReference type="NCBI Taxonomy" id="13658"/>
    <lineage>
        <taxon>Eukaryota</taxon>
        <taxon>Metazoa</taxon>
        <taxon>Ecdysozoa</taxon>
        <taxon>Nematoda</taxon>
        <taxon>Enoplea</taxon>
        <taxon>Dorylaimia</taxon>
        <taxon>Mermithida</taxon>
        <taxon>Mermithoidea</taxon>
        <taxon>Mermithidae</taxon>
        <taxon>Romanomermis</taxon>
    </lineage>
</organism>
<sequence>MSNEEVTDEIFRPTFREQKKTVAAAITRSMTQKEEKSKLLSQNKVPTFEEDFQQPEKWLIDTFPIKRNNIDHETILDDQFFFADEYNIK</sequence>
<dbReference type="AlphaFoldDB" id="A0A915JVV7"/>
<dbReference type="WBParaSite" id="nRc.2.0.1.t30213-RA">
    <property type="protein sequence ID" value="nRc.2.0.1.t30213-RA"/>
    <property type="gene ID" value="nRc.2.0.1.g30213"/>
</dbReference>
<proteinExistence type="predicted"/>
<evidence type="ECO:0000313" key="2">
    <source>
        <dbReference type="WBParaSite" id="nRc.2.0.1.t30213-RA"/>
    </source>
</evidence>
<name>A0A915JVV7_ROMCU</name>
<reference evidence="2" key="1">
    <citation type="submission" date="2022-11" db="UniProtKB">
        <authorList>
            <consortium name="WormBaseParasite"/>
        </authorList>
    </citation>
    <scope>IDENTIFICATION</scope>
</reference>
<evidence type="ECO:0000313" key="1">
    <source>
        <dbReference type="Proteomes" id="UP000887565"/>
    </source>
</evidence>
<protein>
    <submittedName>
        <fullName evidence="2">Uncharacterized protein</fullName>
    </submittedName>
</protein>